<accession>A0A8J3J6B5</accession>
<evidence type="ECO:0000313" key="2">
    <source>
        <dbReference type="Proteomes" id="UP000612808"/>
    </source>
</evidence>
<reference evidence="1" key="1">
    <citation type="submission" date="2021-01" db="EMBL/GenBank/DDBJ databases">
        <title>Whole genome shotgun sequence of Actinocatenispora rupis NBRC 107355.</title>
        <authorList>
            <person name="Komaki H."/>
            <person name="Tamura T."/>
        </authorList>
    </citation>
    <scope>NUCLEOTIDE SEQUENCE</scope>
    <source>
        <strain evidence="1">NBRC 107355</strain>
    </source>
</reference>
<dbReference type="AlphaFoldDB" id="A0A8J3J6B5"/>
<dbReference type="RefSeq" id="WP_203664001.1">
    <property type="nucleotide sequence ID" value="NZ_BAAAZM010000001.1"/>
</dbReference>
<protein>
    <submittedName>
        <fullName evidence="1">Uncharacterized protein</fullName>
    </submittedName>
</protein>
<organism evidence="1 2">
    <name type="scientific">Actinocatenispora rupis</name>
    <dbReference type="NCBI Taxonomy" id="519421"/>
    <lineage>
        <taxon>Bacteria</taxon>
        <taxon>Bacillati</taxon>
        <taxon>Actinomycetota</taxon>
        <taxon>Actinomycetes</taxon>
        <taxon>Micromonosporales</taxon>
        <taxon>Micromonosporaceae</taxon>
        <taxon>Actinocatenispora</taxon>
    </lineage>
</organism>
<dbReference type="EMBL" id="BOMB01000045">
    <property type="protein sequence ID" value="GID15615.1"/>
    <property type="molecule type" value="Genomic_DNA"/>
</dbReference>
<proteinExistence type="predicted"/>
<evidence type="ECO:0000313" key="1">
    <source>
        <dbReference type="EMBL" id="GID15615.1"/>
    </source>
</evidence>
<comment type="caution">
    <text evidence="1">The sequence shown here is derived from an EMBL/GenBank/DDBJ whole genome shotgun (WGS) entry which is preliminary data.</text>
</comment>
<name>A0A8J3J6B5_9ACTN</name>
<dbReference type="Proteomes" id="UP000612808">
    <property type="component" value="Unassembled WGS sequence"/>
</dbReference>
<keyword evidence="2" id="KW-1185">Reference proteome</keyword>
<sequence length="64" mass="7338">MERAEALKVLRTHHAMGAPYERLVCCVEREEWPCEMVQEARVVVPPVPPRWRGVDLGVRGAAWL</sequence>
<gene>
    <name evidence="1" type="ORF">Aru02nite_65040</name>
</gene>